<protein>
    <recommendedName>
        <fullName evidence="2 8">Carbonic anhydrase</fullName>
        <ecNumber evidence="2 8">4.2.1.1</ecNumber>
    </recommendedName>
    <alternativeName>
        <fullName evidence="8">Carbonate dehydratase</fullName>
    </alternativeName>
</protein>
<name>A0A8J4F9X1_9CHLO</name>
<dbReference type="PROSITE" id="PS00704">
    <property type="entry name" value="PROK_CO2_ANHYDRASE_1"/>
    <property type="match status" value="1"/>
</dbReference>
<gene>
    <name evidence="9" type="ORF">Vafri_19640</name>
</gene>
<keyword evidence="3 7" id="KW-0479">Metal-binding</keyword>
<reference evidence="9" key="1">
    <citation type="journal article" date="2021" name="Proc. Natl. Acad. Sci. U.S.A.">
        <title>Three genomes in the algal genus Volvox reveal the fate of a haploid sex-determining region after a transition to homothallism.</title>
        <authorList>
            <person name="Yamamoto K."/>
            <person name="Hamaji T."/>
            <person name="Kawai-Toyooka H."/>
            <person name="Matsuzaki R."/>
            <person name="Takahashi F."/>
            <person name="Nishimura Y."/>
            <person name="Kawachi M."/>
            <person name="Noguchi H."/>
            <person name="Minakuchi Y."/>
            <person name="Umen J.G."/>
            <person name="Toyoda A."/>
            <person name="Nozaki H."/>
        </authorList>
    </citation>
    <scope>NUCLEOTIDE SEQUENCE</scope>
    <source>
        <strain evidence="9">NIES-3780</strain>
    </source>
</reference>
<evidence type="ECO:0000256" key="5">
    <source>
        <dbReference type="ARBA" id="ARBA00023239"/>
    </source>
</evidence>
<dbReference type="CDD" id="cd03378">
    <property type="entry name" value="beta_CA_cladeC"/>
    <property type="match status" value="1"/>
</dbReference>
<comment type="cofactor">
    <cofactor evidence="7">
        <name>Zn(2+)</name>
        <dbReference type="ChEBI" id="CHEBI:29105"/>
    </cofactor>
    <text evidence="7">Binds 1 zinc ion per subunit.</text>
</comment>
<dbReference type="SUPFAM" id="SSF53056">
    <property type="entry name" value="beta-carbonic anhydrase, cab"/>
    <property type="match status" value="1"/>
</dbReference>
<comment type="catalytic activity">
    <reaction evidence="6 8">
        <text>hydrogencarbonate + H(+) = CO2 + H2O</text>
        <dbReference type="Rhea" id="RHEA:10748"/>
        <dbReference type="ChEBI" id="CHEBI:15377"/>
        <dbReference type="ChEBI" id="CHEBI:15378"/>
        <dbReference type="ChEBI" id="CHEBI:16526"/>
        <dbReference type="ChEBI" id="CHEBI:17544"/>
        <dbReference type="EC" id="4.2.1.1"/>
    </reaction>
</comment>
<evidence type="ECO:0000256" key="4">
    <source>
        <dbReference type="ARBA" id="ARBA00022833"/>
    </source>
</evidence>
<keyword evidence="10" id="KW-1185">Reference proteome</keyword>
<dbReference type="Proteomes" id="UP000747399">
    <property type="component" value="Unassembled WGS sequence"/>
</dbReference>
<dbReference type="EC" id="4.2.1.1" evidence="2 8"/>
<dbReference type="SMART" id="SM00947">
    <property type="entry name" value="Pro_CA"/>
    <property type="match status" value="1"/>
</dbReference>
<dbReference type="Pfam" id="PF00484">
    <property type="entry name" value="Pro_CA"/>
    <property type="match status" value="1"/>
</dbReference>
<accession>A0A8J4F9X1</accession>
<comment type="caution">
    <text evidence="9">The sequence shown here is derived from an EMBL/GenBank/DDBJ whole genome shotgun (WGS) entry which is preliminary data.</text>
</comment>
<dbReference type="GO" id="GO:0015976">
    <property type="term" value="P:carbon utilization"/>
    <property type="evidence" value="ECO:0007669"/>
    <property type="project" value="InterPro"/>
</dbReference>
<feature type="binding site" evidence="7">
    <location>
        <position position="173"/>
    </location>
    <ligand>
        <name>Zn(2+)</name>
        <dbReference type="ChEBI" id="CHEBI:29105"/>
    </ligand>
</feature>
<dbReference type="InterPro" id="IPR036874">
    <property type="entry name" value="Carbonic_anhydrase_sf"/>
</dbReference>
<proteinExistence type="inferred from homology"/>
<dbReference type="InterPro" id="IPR015892">
    <property type="entry name" value="Carbonic_anhydrase_CS"/>
</dbReference>
<evidence type="ECO:0000313" key="10">
    <source>
        <dbReference type="Proteomes" id="UP000747399"/>
    </source>
</evidence>
<evidence type="ECO:0000256" key="1">
    <source>
        <dbReference type="ARBA" id="ARBA00006217"/>
    </source>
</evidence>
<evidence type="ECO:0000313" key="9">
    <source>
        <dbReference type="EMBL" id="GIL66022.1"/>
    </source>
</evidence>
<dbReference type="GO" id="GO:0004089">
    <property type="term" value="F:carbonate dehydratase activity"/>
    <property type="evidence" value="ECO:0007669"/>
    <property type="project" value="UniProtKB-UniRule"/>
</dbReference>
<dbReference type="EMBL" id="BNCO01000080">
    <property type="protein sequence ID" value="GIL66022.1"/>
    <property type="molecule type" value="Genomic_DNA"/>
</dbReference>
<dbReference type="InterPro" id="IPR001765">
    <property type="entry name" value="Carbonic_anhydrase"/>
</dbReference>
<dbReference type="GO" id="GO:0008270">
    <property type="term" value="F:zinc ion binding"/>
    <property type="evidence" value="ECO:0007669"/>
    <property type="project" value="UniProtKB-UniRule"/>
</dbReference>
<keyword evidence="4 7" id="KW-0862">Zinc</keyword>
<feature type="binding site" evidence="7">
    <location>
        <position position="226"/>
    </location>
    <ligand>
        <name>Zn(2+)</name>
        <dbReference type="ChEBI" id="CHEBI:29105"/>
    </ligand>
</feature>
<dbReference type="AlphaFoldDB" id="A0A8J4F9X1"/>
<evidence type="ECO:0000256" key="8">
    <source>
        <dbReference type="RuleBase" id="RU003956"/>
    </source>
</evidence>
<dbReference type="Gene3D" id="3.40.1050.10">
    <property type="entry name" value="Carbonic anhydrase"/>
    <property type="match status" value="1"/>
</dbReference>
<comment type="function">
    <text evidence="8">Reversible hydration of carbon dioxide.</text>
</comment>
<dbReference type="PANTHER" id="PTHR11002">
    <property type="entry name" value="CARBONIC ANHYDRASE"/>
    <property type="match status" value="1"/>
</dbReference>
<sequence>GIFGCIAIRKRRISLLVACRTKYNSAVSLKINHQRNNTLGSFHIFELFRARPLPCLKFLRLVTTAGRRAAPELLEMGCGVSTERNGDSTPITVVAPLSQAVSEANTLKLSEDRKFLPKVCSLSERSSCEQVLQSLLEGNIRFLNGARAHPHQDFSRVRQISDKQKPMAAILGCADSRVPAEIVFDQGFGDVFVCRIAGNIATAEEIASLEYAVLDLGVKVVMVLGHTKCGAVKAALSGQAFPGFIDTLVDHIDVAIARVDMLGVKAYQAVREGNTEVLDMVVQENVKYQIQRCQRSTIIQEAIQKQALLMVGAIYNLDSGIVNVIVTKGGNSFDV</sequence>
<dbReference type="PROSITE" id="PS00705">
    <property type="entry name" value="PROK_CO2_ANHYDRASE_2"/>
    <property type="match status" value="1"/>
</dbReference>
<evidence type="ECO:0000256" key="6">
    <source>
        <dbReference type="ARBA" id="ARBA00048348"/>
    </source>
</evidence>
<feature type="non-terminal residue" evidence="9">
    <location>
        <position position="1"/>
    </location>
</feature>
<dbReference type="PANTHER" id="PTHR11002:SF76">
    <property type="entry name" value="CARBONIC ANHYDRASE"/>
    <property type="match status" value="1"/>
</dbReference>
<evidence type="ECO:0000256" key="2">
    <source>
        <dbReference type="ARBA" id="ARBA00012925"/>
    </source>
</evidence>
<organism evidence="9 10">
    <name type="scientific">Volvox africanus</name>
    <dbReference type="NCBI Taxonomy" id="51714"/>
    <lineage>
        <taxon>Eukaryota</taxon>
        <taxon>Viridiplantae</taxon>
        <taxon>Chlorophyta</taxon>
        <taxon>core chlorophytes</taxon>
        <taxon>Chlorophyceae</taxon>
        <taxon>CS clade</taxon>
        <taxon>Chlamydomonadales</taxon>
        <taxon>Volvocaceae</taxon>
        <taxon>Volvox</taxon>
    </lineage>
</organism>
<evidence type="ECO:0000256" key="3">
    <source>
        <dbReference type="ARBA" id="ARBA00022723"/>
    </source>
</evidence>
<feature type="binding site" evidence="7">
    <location>
        <position position="175"/>
    </location>
    <ligand>
        <name>Zn(2+)</name>
        <dbReference type="ChEBI" id="CHEBI:29105"/>
    </ligand>
</feature>
<evidence type="ECO:0000256" key="7">
    <source>
        <dbReference type="PIRSR" id="PIRSR601765-1"/>
    </source>
</evidence>
<feature type="binding site" evidence="7">
    <location>
        <position position="229"/>
    </location>
    <ligand>
        <name>Zn(2+)</name>
        <dbReference type="ChEBI" id="CHEBI:29105"/>
    </ligand>
</feature>
<keyword evidence="5 8" id="KW-0456">Lyase</keyword>
<comment type="similarity">
    <text evidence="1 8">Belongs to the beta-class carbonic anhydrase family.</text>
</comment>